<name>A0A0Q2SGC5_VIBFU</name>
<proteinExistence type="predicted"/>
<keyword evidence="2" id="KW-1185">Reference proteome</keyword>
<dbReference type="Proteomes" id="UP000051221">
    <property type="component" value="Unassembled WGS sequence"/>
</dbReference>
<reference evidence="1 2" key="1">
    <citation type="submission" date="2015-08" db="EMBL/GenBank/DDBJ databases">
        <title>Antibacterial properties of a collection of Vibrionaceae strains.</title>
        <authorList>
            <person name="Giubergia S."/>
        </authorList>
    </citation>
    <scope>NUCLEOTIDE SEQUENCE [LARGE SCALE GENOMIC DNA]</scope>
    <source>
        <strain evidence="1 2">S0821</strain>
    </source>
</reference>
<gene>
    <name evidence="1" type="ORF">AMR76_06180</name>
</gene>
<dbReference type="InParanoid" id="A0A0Q2SGC5"/>
<dbReference type="EMBL" id="LKHS01000005">
    <property type="protein sequence ID" value="KQH86675.1"/>
    <property type="molecule type" value="Genomic_DNA"/>
</dbReference>
<evidence type="ECO:0000313" key="2">
    <source>
        <dbReference type="Proteomes" id="UP000051221"/>
    </source>
</evidence>
<evidence type="ECO:0000313" key="1">
    <source>
        <dbReference type="EMBL" id="KQH86675.1"/>
    </source>
</evidence>
<sequence length="36" mass="4055">MISDNPTNEPFENNHKNGRNAKIIGKAIAPVFKKIF</sequence>
<protein>
    <submittedName>
        <fullName evidence="1">Phage repressor protein</fullName>
    </submittedName>
</protein>
<organism evidence="1 2">
    <name type="scientific">Vibrio furnissii</name>
    <dbReference type="NCBI Taxonomy" id="29494"/>
    <lineage>
        <taxon>Bacteria</taxon>
        <taxon>Pseudomonadati</taxon>
        <taxon>Pseudomonadota</taxon>
        <taxon>Gammaproteobacteria</taxon>
        <taxon>Vibrionales</taxon>
        <taxon>Vibrionaceae</taxon>
        <taxon>Vibrio</taxon>
    </lineage>
</organism>
<accession>A0A0Q2SGC5</accession>
<comment type="caution">
    <text evidence="1">The sequence shown here is derived from an EMBL/GenBank/DDBJ whole genome shotgun (WGS) entry which is preliminary data.</text>
</comment>
<dbReference type="AlphaFoldDB" id="A0A0Q2SGC5"/>